<dbReference type="Gene3D" id="3.30.390.140">
    <property type="match status" value="1"/>
</dbReference>
<accession>A0A3G3LKU1</accession>
<dbReference type="InterPro" id="IPR057257">
    <property type="entry name" value="Ribosomal_cS23"/>
</dbReference>
<protein>
    <recommendedName>
        <fullName evidence="8">Small ribosomal subunit protein cS23</fullName>
    </recommendedName>
</protein>
<dbReference type="GO" id="GO:1990904">
    <property type="term" value="C:ribonucleoprotein complex"/>
    <property type="evidence" value="ECO:0007669"/>
    <property type="project" value="UniProtKB-KW"/>
</dbReference>
<evidence type="ECO:0000256" key="1">
    <source>
        <dbReference type="ARBA" id="ARBA00002396"/>
    </source>
</evidence>
<keyword evidence="10" id="KW-0934">Plastid</keyword>
<dbReference type="GO" id="GO:0005840">
    <property type="term" value="C:ribosome"/>
    <property type="evidence" value="ECO:0007669"/>
    <property type="project" value="UniProtKB-KW"/>
</dbReference>
<dbReference type="GO" id="GO:0003735">
    <property type="term" value="F:structural constituent of ribosome"/>
    <property type="evidence" value="ECO:0007669"/>
    <property type="project" value="InterPro"/>
</dbReference>
<evidence type="ECO:0000256" key="5">
    <source>
        <dbReference type="ARBA" id="ARBA00022528"/>
    </source>
</evidence>
<sequence length="103" mass="12269">MTNKFLLKFLWLEKLIAVSLDQKVGDRSAPITEFFFWPKTDAWEEMRLDLEKRSWISESESIVLLNQVTEVINFWQEKSESNRKKEFQAAKEKFSNCSFVGRD</sequence>
<dbReference type="GO" id="GO:0006412">
    <property type="term" value="P:translation"/>
    <property type="evidence" value="ECO:0007669"/>
    <property type="project" value="UniProtKB-UniRule"/>
</dbReference>
<proteinExistence type="inferred from homology"/>
<keyword evidence="9" id="KW-0732">Signal</keyword>
<gene>
    <name evidence="8" type="primary">ycf65</name>
</gene>
<comment type="similarity">
    <text evidence="3 8">Belongs to the chloroplast-specific ribosomal protein cS23 family.</text>
</comment>
<geneLocation type="chloroplast" evidence="10"/>
<dbReference type="HAMAP" id="MF_00619">
    <property type="entry name" value="Ribosomal_plastid_cS23"/>
    <property type="match status" value="1"/>
</dbReference>
<dbReference type="InterPro" id="IPR006924">
    <property type="entry name" value="Ribosomal_cS23-like"/>
</dbReference>
<feature type="signal peptide" evidence="9">
    <location>
        <begin position="1"/>
        <end position="21"/>
    </location>
</feature>
<keyword evidence="6 8" id="KW-0689">Ribosomal protein</keyword>
<reference evidence="10" key="1">
    <citation type="journal article" date="2018" name="Sci. Rep.">
        <title>Dynamic evolution of inverted repeats in Euglenophyta plastid genomes.</title>
        <authorList>
            <person name="Karnkowska A."/>
            <person name="Bennett M.S."/>
            <person name="Triemer R.E."/>
        </authorList>
    </citation>
    <scope>NUCLEOTIDE SEQUENCE</scope>
</reference>
<evidence type="ECO:0000256" key="8">
    <source>
        <dbReference type="HAMAP-Rule" id="MF_00619"/>
    </source>
</evidence>
<dbReference type="Pfam" id="PF04839">
    <property type="entry name" value="PSRP-3_Ycf65"/>
    <property type="match status" value="1"/>
</dbReference>
<keyword evidence="5 10" id="KW-0150">Chloroplast</keyword>
<evidence type="ECO:0000256" key="2">
    <source>
        <dbReference type="ARBA" id="ARBA00004229"/>
    </source>
</evidence>
<dbReference type="PANTHER" id="PTHR35108">
    <property type="entry name" value="30S RIBOSOMAL PROTEIN 3, CHLOROPLASTIC"/>
    <property type="match status" value="1"/>
</dbReference>
<evidence type="ECO:0000256" key="9">
    <source>
        <dbReference type="SAM" id="SignalP"/>
    </source>
</evidence>
<evidence type="ECO:0000256" key="4">
    <source>
        <dbReference type="ARBA" id="ARBA00011458"/>
    </source>
</evidence>
<feature type="chain" id="PRO_5018286696" description="Small ribosomal subunit protein cS23" evidence="9">
    <location>
        <begin position="22"/>
        <end position="103"/>
    </location>
</feature>
<evidence type="ECO:0000256" key="7">
    <source>
        <dbReference type="ARBA" id="ARBA00023274"/>
    </source>
</evidence>
<comment type="function">
    <text evidence="1 8">Probably a ribosomal protein or a ribosome-associated protein.</text>
</comment>
<evidence type="ECO:0000256" key="6">
    <source>
        <dbReference type="ARBA" id="ARBA00022980"/>
    </source>
</evidence>
<dbReference type="EMBL" id="MH898667">
    <property type="protein sequence ID" value="AYQ93326.1"/>
    <property type="molecule type" value="Genomic_DNA"/>
</dbReference>
<dbReference type="PANTHER" id="PTHR35108:SF1">
    <property type="entry name" value="OS04G0461100 PROTEIN"/>
    <property type="match status" value="1"/>
</dbReference>
<comment type="subcellular location">
    <subcellularLocation>
        <location evidence="2 8">Plastid</location>
        <location evidence="2 8">Chloroplast</location>
    </subcellularLocation>
</comment>
<evidence type="ECO:0000256" key="3">
    <source>
        <dbReference type="ARBA" id="ARBA00008561"/>
    </source>
</evidence>
<organism evidence="10">
    <name type="scientific">Phacus inflexus</name>
    <dbReference type="NCBI Taxonomy" id="461210"/>
    <lineage>
        <taxon>Eukaryota</taxon>
        <taxon>Discoba</taxon>
        <taxon>Euglenozoa</taxon>
        <taxon>Euglenida</taxon>
        <taxon>Spirocuta</taxon>
        <taxon>Euglenophyceae</taxon>
        <taxon>Euglenales</taxon>
        <taxon>Phacaceae</taxon>
        <taxon>Phacus</taxon>
    </lineage>
</organism>
<keyword evidence="7 8" id="KW-0687">Ribonucleoprotein</keyword>
<comment type="subunit">
    <text evidence="4 8">Part of the 30S ribosomal subunit.</text>
</comment>
<name>A0A3G3LKU1_9EUGL</name>
<evidence type="ECO:0000313" key="10">
    <source>
        <dbReference type="EMBL" id="AYQ93326.1"/>
    </source>
</evidence>
<dbReference type="InterPro" id="IPR038447">
    <property type="entry name" value="PSRP-3/Ycf65_sf"/>
</dbReference>
<dbReference type="GO" id="GO:0009507">
    <property type="term" value="C:chloroplast"/>
    <property type="evidence" value="ECO:0007669"/>
    <property type="project" value="UniProtKB-SubCell"/>
</dbReference>
<dbReference type="AlphaFoldDB" id="A0A3G3LKU1"/>